<dbReference type="STRING" id="40754.THII_3134"/>
<dbReference type="HOGENOM" id="CLU_061148_0_0_6"/>
<organism evidence="4 5">
    <name type="scientific">Thioploca ingrica</name>
    <dbReference type="NCBI Taxonomy" id="40754"/>
    <lineage>
        <taxon>Bacteria</taxon>
        <taxon>Pseudomonadati</taxon>
        <taxon>Pseudomonadota</taxon>
        <taxon>Gammaproteobacteria</taxon>
        <taxon>Thiotrichales</taxon>
        <taxon>Thiotrichaceae</taxon>
        <taxon>Thioploca</taxon>
    </lineage>
</organism>
<dbReference type="InterPro" id="IPR029063">
    <property type="entry name" value="SAM-dependent_MTases_sf"/>
</dbReference>
<dbReference type="InterPro" id="IPR041698">
    <property type="entry name" value="Methyltransf_25"/>
</dbReference>
<dbReference type="OrthoDB" id="9773188at2"/>
<dbReference type="KEGG" id="tig:THII_3134"/>
<dbReference type="SUPFAM" id="SSF53335">
    <property type="entry name" value="S-adenosyl-L-methionine-dependent methyltransferases"/>
    <property type="match status" value="1"/>
</dbReference>
<dbReference type="EMBL" id="AP014633">
    <property type="protein sequence ID" value="BAP57431.1"/>
    <property type="molecule type" value="Genomic_DNA"/>
</dbReference>
<keyword evidence="2" id="KW-0808">Transferase</keyword>
<proteinExistence type="predicted"/>
<keyword evidence="5" id="KW-1185">Reference proteome</keyword>
<dbReference type="Gene3D" id="3.40.50.150">
    <property type="entry name" value="Vaccinia Virus protein VP39"/>
    <property type="match status" value="1"/>
</dbReference>
<evidence type="ECO:0000313" key="4">
    <source>
        <dbReference type="EMBL" id="BAP57431.1"/>
    </source>
</evidence>
<dbReference type="PANTHER" id="PTHR43861">
    <property type="entry name" value="TRANS-ACONITATE 2-METHYLTRANSFERASE-RELATED"/>
    <property type="match status" value="1"/>
</dbReference>
<evidence type="ECO:0000259" key="3">
    <source>
        <dbReference type="Pfam" id="PF13649"/>
    </source>
</evidence>
<sequence>MSNNYNWRDPLSLEQVIQHYGKWSAMSIYLGNGQYTLMPPQVDYRLRRLTQIVADLISKPLNQIRVLDLACLEGHYGLEFAHHGAEVVGIEIREASLAKAQFAKYHLQLNNFSLYQDDVRNLSKEKYGTFDVVICSGILYHLDTPDVFQFVKNIYEVCNHIVVFDTFISLSDRVAAEFEGKTYWGLKRTEYSKEATEEDKKRHLWGSIDNFNSFWLTQPSLCNLMINSGFTSFYECHVPAWSSNLIDRKTYVAIKGKAVKLLSSPVTDQTSHLQIPEHQPMNCHSVQKQHSLLFKLVKQTFPQPIKNVIKFTLRALGLMKLEGTPKYLKEYFKKKKNRM</sequence>
<evidence type="ECO:0000256" key="1">
    <source>
        <dbReference type="ARBA" id="ARBA00022603"/>
    </source>
</evidence>
<keyword evidence="1" id="KW-0489">Methyltransferase</keyword>
<dbReference type="Proteomes" id="UP000031623">
    <property type="component" value="Chromosome"/>
</dbReference>
<dbReference type="AlphaFoldDB" id="A0A090BVT8"/>
<feature type="domain" description="Methyltransferase" evidence="3">
    <location>
        <begin position="66"/>
        <end position="158"/>
    </location>
</feature>
<dbReference type="CDD" id="cd02440">
    <property type="entry name" value="AdoMet_MTases"/>
    <property type="match status" value="1"/>
</dbReference>
<protein>
    <recommendedName>
        <fullName evidence="3">Methyltransferase domain-containing protein</fullName>
    </recommendedName>
</protein>
<dbReference type="PANTHER" id="PTHR43861:SF1">
    <property type="entry name" value="TRANS-ACONITATE 2-METHYLTRANSFERASE"/>
    <property type="match status" value="1"/>
</dbReference>
<evidence type="ECO:0000313" key="5">
    <source>
        <dbReference type="Proteomes" id="UP000031623"/>
    </source>
</evidence>
<dbReference type="Pfam" id="PF13649">
    <property type="entry name" value="Methyltransf_25"/>
    <property type="match status" value="1"/>
</dbReference>
<accession>A0A090BVT8</accession>
<name>A0A090BVT8_9GAMM</name>
<evidence type="ECO:0000256" key="2">
    <source>
        <dbReference type="ARBA" id="ARBA00022679"/>
    </source>
</evidence>
<reference evidence="4 5" key="1">
    <citation type="journal article" date="2014" name="ISME J.">
        <title>Ecophysiology of Thioploca ingrica as revealed by the complete genome sequence supplemented with proteomic evidence.</title>
        <authorList>
            <person name="Kojima H."/>
            <person name="Ogura Y."/>
            <person name="Yamamoto N."/>
            <person name="Togashi T."/>
            <person name="Mori H."/>
            <person name="Watanabe T."/>
            <person name="Nemoto F."/>
            <person name="Kurokawa K."/>
            <person name="Hayashi T."/>
            <person name="Fukui M."/>
        </authorList>
    </citation>
    <scope>NUCLEOTIDE SEQUENCE [LARGE SCALE GENOMIC DNA]</scope>
</reference>
<gene>
    <name evidence="4" type="ORF">THII_3134</name>
</gene>